<evidence type="ECO:0000256" key="1">
    <source>
        <dbReference type="ARBA" id="ARBA00022574"/>
    </source>
</evidence>
<dbReference type="GO" id="GO:0017183">
    <property type="term" value="P:protein histidyl modification to diphthamide"/>
    <property type="evidence" value="ECO:0007669"/>
    <property type="project" value="TreeGrafter"/>
</dbReference>
<dbReference type="SUPFAM" id="SSF50978">
    <property type="entry name" value="WD40 repeat-like"/>
    <property type="match status" value="1"/>
</dbReference>
<organism evidence="4 5">
    <name type="scientific">Edhazardia aedis (strain USNM 41457)</name>
    <name type="common">Microsporidian parasite</name>
    <dbReference type="NCBI Taxonomy" id="1003232"/>
    <lineage>
        <taxon>Eukaryota</taxon>
        <taxon>Fungi</taxon>
        <taxon>Fungi incertae sedis</taxon>
        <taxon>Microsporidia</taxon>
        <taxon>Edhazardia</taxon>
    </lineage>
</organism>
<gene>
    <name evidence="4" type="ORF">EDEG_01934</name>
</gene>
<reference evidence="5" key="2">
    <citation type="submission" date="2015-07" db="EMBL/GenBank/DDBJ databases">
        <title>Contrasting host-pathogen interactions and genome evolution in two generalist and specialist microsporidian pathogens of mosquitoes.</title>
        <authorList>
            <consortium name="The Broad Institute Genomics Platform"/>
            <consortium name="The Broad Institute Genome Sequencing Center for Infectious Disease"/>
            <person name="Cuomo C.A."/>
            <person name="Sanscrainte N.D."/>
            <person name="Goldberg J.M."/>
            <person name="Heiman D."/>
            <person name="Young S."/>
            <person name="Zeng Q."/>
            <person name="Becnel J.J."/>
            <person name="Birren B.W."/>
        </authorList>
    </citation>
    <scope>NUCLEOTIDE SEQUENCE [LARGE SCALE GENOMIC DNA]</scope>
    <source>
        <strain evidence="5">USNM 41457</strain>
    </source>
</reference>
<accession>J8ZVT3</accession>
<dbReference type="GO" id="GO:0005737">
    <property type="term" value="C:cytoplasm"/>
    <property type="evidence" value="ECO:0007669"/>
    <property type="project" value="TreeGrafter"/>
</dbReference>
<keyword evidence="2" id="KW-0677">Repeat</keyword>
<proteinExistence type="predicted"/>
<evidence type="ECO:0008006" key="6">
    <source>
        <dbReference type="Google" id="ProtNLM"/>
    </source>
</evidence>
<evidence type="ECO:0000313" key="4">
    <source>
        <dbReference type="EMBL" id="EJW03778.1"/>
    </source>
</evidence>
<dbReference type="InterPro" id="IPR015943">
    <property type="entry name" value="WD40/YVTN_repeat-like_dom_sf"/>
</dbReference>
<dbReference type="GO" id="GO:0061685">
    <property type="term" value="F:diphthine methylesterase activity"/>
    <property type="evidence" value="ECO:0007669"/>
    <property type="project" value="TreeGrafter"/>
</dbReference>
<keyword evidence="5" id="KW-1185">Reference proteome</keyword>
<dbReference type="AlphaFoldDB" id="J8ZVT3"/>
<evidence type="ECO:0000313" key="5">
    <source>
        <dbReference type="Proteomes" id="UP000003163"/>
    </source>
</evidence>
<evidence type="ECO:0000256" key="3">
    <source>
        <dbReference type="ARBA" id="ARBA00043952"/>
    </source>
</evidence>
<dbReference type="EMBL" id="AFBI03000030">
    <property type="protein sequence ID" value="EJW03778.1"/>
    <property type="molecule type" value="Genomic_DNA"/>
</dbReference>
<dbReference type="InParanoid" id="J8ZVT3"/>
<dbReference type="PANTHER" id="PTHR46042:SF1">
    <property type="entry name" value="DIPHTHINE METHYLTRANSFERASE"/>
    <property type="match status" value="1"/>
</dbReference>
<dbReference type="HOGENOM" id="CLU_778510_0_0_1"/>
<dbReference type="Gene3D" id="2.130.10.10">
    <property type="entry name" value="YVTN repeat-like/Quinoprotein amine dehydrogenase"/>
    <property type="match status" value="1"/>
</dbReference>
<dbReference type="OrthoDB" id="1930760at2759"/>
<keyword evidence="1" id="KW-0853">WD repeat</keyword>
<sequence>MCKCEDFIYFGSYNYKDGIRSGSIYYCNTNDLIELFALNDNCENKVSSILRTKERDNKNHIINLNSESANLPTALSAKKQICMNNGDRLKTKALLCKITETTGTFKVIEHEGKVFVAGCHEILIIKERTLVKRVCTEFLNTSISAHGNRIIVGHDNGKITLTDLNFNNFQSFEFCNHLVWSVYIYENRIYCGCDCGRFNVFEFKIENRHNFYELNENEKQLSVSFINNYIAAEGIDLIKMNNIYSQKRASGITSIIHHKNNIYVSGYDKRIIIYDINNLSCKNELELDSGIWDILIYEDLILAACTYDGFKVLNHTKNILYENKNVELIYTMLKHGNIIIYIDFYGKSIFIDELKE</sequence>
<name>J8ZVT3_EDHAE</name>
<comment type="caution">
    <text evidence="4">The sequence shown here is derived from an EMBL/GenBank/DDBJ whole genome shotgun (WGS) entry which is preliminary data.</text>
</comment>
<dbReference type="Proteomes" id="UP000003163">
    <property type="component" value="Unassembled WGS sequence"/>
</dbReference>
<dbReference type="PANTHER" id="PTHR46042">
    <property type="entry name" value="DIPHTHINE METHYLTRANSFERASE"/>
    <property type="match status" value="1"/>
</dbReference>
<reference evidence="4 5" key="1">
    <citation type="submission" date="2011-08" db="EMBL/GenBank/DDBJ databases">
        <authorList>
            <person name="Liu Z.J."/>
            <person name="Shi F.L."/>
            <person name="Lu J.Q."/>
            <person name="Li M."/>
            <person name="Wang Z.L."/>
        </authorList>
    </citation>
    <scope>NUCLEOTIDE SEQUENCE [LARGE SCALE GENOMIC DNA]</scope>
    <source>
        <strain evidence="4 5">USNM 41457</strain>
    </source>
</reference>
<protein>
    <recommendedName>
        <fullName evidence="6">DUF2415 domain-containing protein</fullName>
    </recommendedName>
</protein>
<dbReference type="VEuPathDB" id="MicrosporidiaDB:EDEG_01934"/>
<evidence type="ECO:0000256" key="2">
    <source>
        <dbReference type="ARBA" id="ARBA00022737"/>
    </source>
</evidence>
<comment type="pathway">
    <text evidence="3">Protein modification.</text>
</comment>
<dbReference type="InterPro" id="IPR036322">
    <property type="entry name" value="WD40_repeat_dom_sf"/>
</dbReference>
<dbReference type="InterPro" id="IPR052415">
    <property type="entry name" value="Diphthine_MTase"/>
</dbReference>